<comment type="subcellular location">
    <subcellularLocation>
        <location evidence="5">Cell membrane</location>
        <topology evidence="5">Multi-pass membrane protein</topology>
    </subcellularLocation>
    <subcellularLocation>
        <location evidence="1">Membrane</location>
        <topology evidence="1">Multi-pass membrane protein</topology>
    </subcellularLocation>
</comment>
<proteinExistence type="inferred from homology"/>
<reference evidence="7 8" key="1">
    <citation type="journal article" date="2019" name="Nat. Microbiol.">
        <title>Mediterranean grassland soil C-N compound turnover is dependent on rainfall and depth, and is mediated by genomically divergent microorganisms.</title>
        <authorList>
            <person name="Diamond S."/>
            <person name="Andeer P.F."/>
            <person name="Li Z."/>
            <person name="Crits-Christoph A."/>
            <person name="Burstein D."/>
            <person name="Anantharaman K."/>
            <person name="Lane K.R."/>
            <person name="Thomas B.C."/>
            <person name="Pan C."/>
            <person name="Northen T.R."/>
            <person name="Banfield J.F."/>
        </authorList>
    </citation>
    <scope>NUCLEOTIDE SEQUENCE [LARGE SCALE GENOMIC DNA]</scope>
    <source>
        <strain evidence="7">NP_8</strain>
    </source>
</reference>
<feature type="transmembrane region" description="Helical" evidence="5">
    <location>
        <begin position="121"/>
        <end position="140"/>
    </location>
</feature>
<sequence length="275" mass="30841">MSDIARARGIRRVVRATLGRAYPRIIGANRERSWLFYDTILPLLGTIAFVYVYKALGAPDRFVGYVIMGGATMAFWMNVMWNMAAQFYWDKQGGNLELYMVLPCGIVPILLGMSFGGFIGTLVRAVAIIVIGSVLFHVTYTITQLPLFLLIFAVGIIALYGLGVTFASVFLMWGREAWHMAELFMEPVFLASGFYFPVRALGFWVGMGTSIIPLTLALDAMRQLLFPESHPALLPVRFELTALVGLAVVFIFVARLSLRKMEYLARREGRLSLRF</sequence>
<dbReference type="InterPro" id="IPR000412">
    <property type="entry name" value="ABC_2_transport"/>
</dbReference>
<evidence type="ECO:0000313" key="8">
    <source>
        <dbReference type="Proteomes" id="UP000318834"/>
    </source>
</evidence>
<dbReference type="PANTHER" id="PTHR43027:SF1">
    <property type="entry name" value="DOXORUBICIN RESISTANCE ABC TRANSPORTER PERMEASE PROTEIN DRRC-RELATED"/>
    <property type="match status" value="1"/>
</dbReference>
<keyword evidence="2 5" id="KW-0812">Transmembrane</keyword>
<feature type="transmembrane region" description="Helical" evidence="5">
    <location>
        <begin position="238"/>
        <end position="258"/>
    </location>
</feature>
<dbReference type="GO" id="GO:0140359">
    <property type="term" value="F:ABC-type transporter activity"/>
    <property type="evidence" value="ECO:0007669"/>
    <property type="project" value="InterPro"/>
</dbReference>
<feature type="transmembrane region" description="Helical" evidence="5">
    <location>
        <begin position="62"/>
        <end position="84"/>
    </location>
</feature>
<dbReference type="PROSITE" id="PS51012">
    <property type="entry name" value="ABC_TM2"/>
    <property type="match status" value="1"/>
</dbReference>
<feature type="transmembrane region" description="Helical" evidence="5">
    <location>
        <begin position="96"/>
        <end position="115"/>
    </location>
</feature>
<feature type="transmembrane region" description="Helical" evidence="5">
    <location>
        <begin position="201"/>
        <end position="218"/>
    </location>
</feature>
<dbReference type="InterPro" id="IPR052902">
    <property type="entry name" value="ABC-2_transporter"/>
</dbReference>
<gene>
    <name evidence="7" type="ORF">E6H05_08710</name>
</gene>
<organism evidence="7 8">
    <name type="scientific">Candidatus Segetimicrobium genomatis</name>
    <dbReference type="NCBI Taxonomy" id="2569760"/>
    <lineage>
        <taxon>Bacteria</taxon>
        <taxon>Bacillati</taxon>
        <taxon>Candidatus Sysuimicrobiota</taxon>
        <taxon>Candidatus Sysuimicrobiia</taxon>
        <taxon>Candidatus Sysuimicrobiales</taxon>
        <taxon>Candidatus Segetimicrobiaceae</taxon>
        <taxon>Candidatus Segetimicrobium</taxon>
    </lineage>
</organism>
<evidence type="ECO:0000259" key="6">
    <source>
        <dbReference type="PROSITE" id="PS51012"/>
    </source>
</evidence>
<dbReference type="EMBL" id="VBAP01000062">
    <property type="protein sequence ID" value="TMI73875.1"/>
    <property type="molecule type" value="Genomic_DNA"/>
</dbReference>
<keyword evidence="3 5" id="KW-1133">Transmembrane helix</keyword>
<feature type="domain" description="ABC transmembrane type-2" evidence="6">
    <location>
        <begin position="33"/>
        <end position="261"/>
    </location>
</feature>
<evidence type="ECO:0000256" key="1">
    <source>
        <dbReference type="ARBA" id="ARBA00004141"/>
    </source>
</evidence>
<comment type="caution">
    <text evidence="7">The sequence shown here is derived from an EMBL/GenBank/DDBJ whole genome shotgun (WGS) entry which is preliminary data.</text>
</comment>
<evidence type="ECO:0000256" key="5">
    <source>
        <dbReference type="RuleBase" id="RU361157"/>
    </source>
</evidence>
<dbReference type="GO" id="GO:0043190">
    <property type="term" value="C:ATP-binding cassette (ABC) transporter complex"/>
    <property type="evidence" value="ECO:0007669"/>
    <property type="project" value="InterPro"/>
</dbReference>
<evidence type="ECO:0000256" key="2">
    <source>
        <dbReference type="ARBA" id="ARBA00022692"/>
    </source>
</evidence>
<name>A0A537IRH3_9BACT</name>
<comment type="similarity">
    <text evidence="5">Belongs to the ABC-2 integral membrane protein family.</text>
</comment>
<accession>A0A537IRH3</accession>
<evidence type="ECO:0000256" key="3">
    <source>
        <dbReference type="ARBA" id="ARBA00022989"/>
    </source>
</evidence>
<feature type="transmembrane region" description="Helical" evidence="5">
    <location>
        <begin position="147"/>
        <end position="171"/>
    </location>
</feature>
<dbReference type="PIRSF" id="PIRSF006648">
    <property type="entry name" value="DrrB"/>
    <property type="match status" value="1"/>
</dbReference>
<dbReference type="AlphaFoldDB" id="A0A537IRH3"/>
<feature type="transmembrane region" description="Helical" evidence="5">
    <location>
        <begin position="34"/>
        <end position="56"/>
    </location>
</feature>
<keyword evidence="5" id="KW-0813">Transport</keyword>
<evidence type="ECO:0000313" key="7">
    <source>
        <dbReference type="EMBL" id="TMI73875.1"/>
    </source>
</evidence>
<dbReference type="Pfam" id="PF01061">
    <property type="entry name" value="ABC2_membrane"/>
    <property type="match status" value="1"/>
</dbReference>
<dbReference type="PANTHER" id="PTHR43027">
    <property type="entry name" value="DOXORUBICIN RESISTANCE ABC TRANSPORTER PERMEASE PROTEIN DRRC-RELATED"/>
    <property type="match status" value="1"/>
</dbReference>
<protein>
    <recommendedName>
        <fullName evidence="5">Transport permease protein</fullName>
    </recommendedName>
</protein>
<dbReference type="InterPro" id="IPR047817">
    <property type="entry name" value="ABC2_TM_bact-type"/>
</dbReference>
<dbReference type="InterPro" id="IPR013525">
    <property type="entry name" value="ABC2_TM"/>
</dbReference>
<evidence type="ECO:0000256" key="4">
    <source>
        <dbReference type="ARBA" id="ARBA00023136"/>
    </source>
</evidence>
<dbReference type="Proteomes" id="UP000318834">
    <property type="component" value="Unassembled WGS sequence"/>
</dbReference>
<keyword evidence="5" id="KW-1003">Cell membrane</keyword>
<keyword evidence="4 5" id="KW-0472">Membrane</keyword>